<dbReference type="AlphaFoldDB" id="A0A1C6HBS5"/>
<sequence length="280" mass="29467">MTQKYRCPNCGKRFDYDMHGGSCPKCGHFSRPSAAGVGAPHMPASAPPVHTSYARGPAGYSAPGEVRGAAPTTGVSPQKVQIPHQMVAAKKRGGAIWVVLLAIALVLPVGALVGRDFLQRQAEKKTSCPPPVATAQAAGQPFFAENSKLTVTGARTVIAADSQPGFPPGQKAVAVSVQVKGGARDWRRDVRIPYVQCGTVYKQPVSGSDIRPYAALHGVQSVLDEYDLVGDGDRAGDLLFFVPADTAALTFCVEQADESGERAEKVFRVSLPIDESGVIA</sequence>
<reference evidence="2" key="1">
    <citation type="submission" date="2015-09" db="EMBL/GenBank/DDBJ databases">
        <authorList>
            <consortium name="Pathogen Informatics"/>
        </authorList>
    </citation>
    <scope>NUCLEOTIDE SEQUENCE</scope>
    <source>
        <strain evidence="2">2789STDY5834896</strain>
    </source>
</reference>
<feature type="transmembrane region" description="Helical" evidence="1">
    <location>
        <begin position="94"/>
        <end position="114"/>
    </location>
</feature>
<keyword evidence="1" id="KW-1133">Transmembrane helix</keyword>
<dbReference type="EMBL" id="FMHG01000001">
    <property type="protein sequence ID" value="SCJ55174.1"/>
    <property type="molecule type" value="Genomic_DNA"/>
</dbReference>
<evidence type="ECO:0000313" key="2">
    <source>
        <dbReference type="EMBL" id="SCJ55174.1"/>
    </source>
</evidence>
<keyword evidence="1" id="KW-0812">Transmembrane</keyword>
<organism evidence="2">
    <name type="scientific">uncultured Anaerotruncus sp</name>
    <dbReference type="NCBI Taxonomy" id="905011"/>
    <lineage>
        <taxon>Bacteria</taxon>
        <taxon>Bacillati</taxon>
        <taxon>Bacillota</taxon>
        <taxon>Clostridia</taxon>
        <taxon>Eubacteriales</taxon>
        <taxon>Oscillospiraceae</taxon>
        <taxon>Anaerotruncus</taxon>
        <taxon>environmental samples</taxon>
    </lineage>
</organism>
<protein>
    <submittedName>
        <fullName evidence="2">Uncharacterized protein</fullName>
    </submittedName>
</protein>
<evidence type="ECO:0000256" key="1">
    <source>
        <dbReference type="SAM" id="Phobius"/>
    </source>
</evidence>
<dbReference type="Gene3D" id="2.20.28.30">
    <property type="entry name" value="RNA polymerase ii, chain L"/>
    <property type="match status" value="1"/>
</dbReference>
<keyword evidence="1" id="KW-0472">Membrane</keyword>
<accession>A0A1C6HBS5</accession>
<name>A0A1C6HBS5_9FIRM</name>
<gene>
    <name evidence="2" type="ORF">SAMEA3545359_00782</name>
</gene>
<proteinExistence type="predicted"/>